<evidence type="ECO:0000256" key="3">
    <source>
        <dbReference type="ARBA" id="ARBA00022723"/>
    </source>
</evidence>
<dbReference type="InterPro" id="IPR015867">
    <property type="entry name" value="N-reg_PII/ATP_PRibTrfase_C"/>
</dbReference>
<dbReference type="PANTHER" id="PTHR13799">
    <property type="entry name" value="NGG1 INTERACTING FACTOR 3"/>
    <property type="match status" value="1"/>
</dbReference>
<comment type="caution">
    <text evidence="5">The sequence shown here is derived from an EMBL/GenBank/DDBJ whole genome shotgun (WGS) entry which is preliminary data.</text>
</comment>
<dbReference type="InterPro" id="IPR036069">
    <property type="entry name" value="DUF34/NIF3_sf"/>
</dbReference>
<gene>
    <name evidence="5" type="ORF">ACFOGI_02305</name>
</gene>
<dbReference type="NCBIfam" id="TIGR00486">
    <property type="entry name" value="YbgI_SA1388"/>
    <property type="match status" value="1"/>
</dbReference>
<organism evidence="5 6">
    <name type="scientific">Virgibacillus xinjiangensis</name>
    <dbReference type="NCBI Taxonomy" id="393090"/>
    <lineage>
        <taxon>Bacteria</taxon>
        <taxon>Bacillati</taxon>
        <taxon>Bacillota</taxon>
        <taxon>Bacilli</taxon>
        <taxon>Bacillales</taxon>
        <taxon>Bacillaceae</taxon>
        <taxon>Virgibacillus</taxon>
    </lineage>
</organism>
<dbReference type="InterPro" id="IPR017221">
    <property type="entry name" value="DUF34/NIF3_bac"/>
</dbReference>
<dbReference type="SUPFAM" id="SSF102705">
    <property type="entry name" value="NIF3 (NGG1p interacting factor 3)-like"/>
    <property type="match status" value="1"/>
</dbReference>
<evidence type="ECO:0000313" key="6">
    <source>
        <dbReference type="Proteomes" id="UP001595279"/>
    </source>
</evidence>
<dbReference type="PANTHER" id="PTHR13799:SF14">
    <property type="entry name" value="GTP CYCLOHYDROLASE 1 TYPE 2 HOMOLOG"/>
    <property type="match status" value="1"/>
</dbReference>
<name>A0ABV7CRN8_9BACI</name>
<proteinExistence type="inferred from homology"/>
<evidence type="ECO:0000256" key="2">
    <source>
        <dbReference type="ARBA" id="ARBA00022112"/>
    </source>
</evidence>
<dbReference type="InterPro" id="IPR002678">
    <property type="entry name" value="DUF34/NIF3"/>
</dbReference>
<dbReference type="EMBL" id="JBHRSA010000004">
    <property type="protein sequence ID" value="MFC3039081.1"/>
    <property type="molecule type" value="Genomic_DNA"/>
</dbReference>
<dbReference type="Gene3D" id="3.40.1390.30">
    <property type="entry name" value="NIF3 (NGG1p interacting factor 3)-like"/>
    <property type="match status" value="1"/>
</dbReference>
<evidence type="ECO:0000313" key="5">
    <source>
        <dbReference type="EMBL" id="MFC3039081.1"/>
    </source>
</evidence>
<accession>A0ABV7CRN8</accession>
<keyword evidence="6" id="KW-1185">Reference proteome</keyword>
<dbReference type="Pfam" id="PF01784">
    <property type="entry name" value="DUF34_NIF3"/>
    <property type="match status" value="1"/>
</dbReference>
<dbReference type="Gene3D" id="3.30.70.120">
    <property type="match status" value="1"/>
</dbReference>
<dbReference type="PIRSF" id="PIRSF037489">
    <property type="entry name" value="UCP037489_NIF3_YqfO"/>
    <property type="match status" value="1"/>
</dbReference>
<sequence length="369" mass="41087">MTKECREIFQLIEEWSPKDLAYDWDNVGLQLGSPRKKVKKVMVTLDVLESVVDEAVDKGADLIIAHHPILFKPLSEIDMETPKGKAIKKLIQHDISVYAAHTNLDVASGGVNDLLCEALHIHPEEVLVETGKERLMKVAVYVPKAQLEDIRKAFHQAGAGHIGDYSHCSFQTDGEGTFKPLEGTNPYIGSENKLEVVHEVRVDTIVPEGKVKEVIHNVIEAHPYEEPAYDIYPLENPGKSIGIGRVGHFEREMSLRELSEKVKHAFGLEKLRVTGDLDAKVKKAAVLGGSGEKYIHAAKVKGADVYITGDMSFHMAQDAMEMGLSVIDPGHYIESVMKEAMKHYLDKGLNKENIDIFVSQVDTDPFQFI</sequence>
<protein>
    <recommendedName>
        <fullName evidence="2 4">GTP cyclohydrolase 1 type 2 homolog</fullName>
    </recommendedName>
</protein>
<dbReference type="Proteomes" id="UP001595279">
    <property type="component" value="Unassembled WGS sequence"/>
</dbReference>
<dbReference type="RefSeq" id="WP_390267788.1">
    <property type="nucleotide sequence ID" value="NZ_JBHRSA010000004.1"/>
</dbReference>
<keyword evidence="3 4" id="KW-0479">Metal-binding</keyword>
<evidence type="ECO:0000256" key="1">
    <source>
        <dbReference type="ARBA" id="ARBA00006964"/>
    </source>
</evidence>
<reference evidence="6" key="1">
    <citation type="journal article" date="2019" name="Int. J. Syst. Evol. Microbiol.">
        <title>The Global Catalogue of Microorganisms (GCM) 10K type strain sequencing project: providing services to taxonomists for standard genome sequencing and annotation.</title>
        <authorList>
            <consortium name="The Broad Institute Genomics Platform"/>
            <consortium name="The Broad Institute Genome Sequencing Center for Infectious Disease"/>
            <person name="Wu L."/>
            <person name="Ma J."/>
        </authorList>
    </citation>
    <scope>NUCLEOTIDE SEQUENCE [LARGE SCALE GENOMIC DNA]</scope>
    <source>
        <strain evidence="6">KCTC 13128</strain>
    </source>
</reference>
<evidence type="ECO:0000256" key="4">
    <source>
        <dbReference type="PIRNR" id="PIRNR037489"/>
    </source>
</evidence>
<comment type="similarity">
    <text evidence="1 4">Belongs to the GTP cyclohydrolase I type 2/NIF3 family.</text>
</comment>